<reference evidence="5" key="1">
    <citation type="submission" date="2025-08" db="UniProtKB">
        <authorList>
            <consortium name="RefSeq"/>
        </authorList>
    </citation>
    <scope>IDENTIFICATION</scope>
    <source>
        <tissue evidence="5">Testes</tissue>
    </source>
</reference>
<dbReference type="Gene3D" id="1.10.418.10">
    <property type="entry name" value="Calponin-like domain"/>
    <property type="match status" value="1"/>
</dbReference>
<evidence type="ECO:0000313" key="5">
    <source>
        <dbReference type="RefSeq" id="XP_006819482.1"/>
    </source>
</evidence>
<evidence type="ECO:0000313" key="4">
    <source>
        <dbReference type="Proteomes" id="UP000694865"/>
    </source>
</evidence>
<evidence type="ECO:0000259" key="3">
    <source>
        <dbReference type="PROSITE" id="PS50021"/>
    </source>
</evidence>
<dbReference type="CDD" id="cd00176">
    <property type="entry name" value="SPEC"/>
    <property type="match status" value="1"/>
</dbReference>
<evidence type="ECO:0000256" key="1">
    <source>
        <dbReference type="ARBA" id="ARBA00022737"/>
    </source>
</evidence>
<dbReference type="SMART" id="SM00033">
    <property type="entry name" value="CH"/>
    <property type="match status" value="1"/>
</dbReference>
<organism evidence="4 5">
    <name type="scientific">Saccoglossus kowalevskii</name>
    <name type="common">Acorn worm</name>
    <dbReference type="NCBI Taxonomy" id="10224"/>
    <lineage>
        <taxon>Eukaryota</taxon>
        <taxon>Metazoa</taxon>
        <taxon>Hemichordata</taxon>
        <taxon>Enteropneusta</taxon>
        <taxon>Harrimaniidae</taxon>
        <taxon>Saccoglossus</taxon>
    </lineage>
</organism>
<dbReference type="Gene3D" id="1.20.58.60">
    <property type="match status" value="2"/>
</dbReference>
<sequence length="352" mass="41084">MEEFQQSSLEKTLMNWCRQSTEGYSHVDIKNFTTSWRDGYAFNALIHKYRPDLFRYEDVMMLNNDNRLDHAFRVAYDILGIDKLLDAEDVNCDQPDKKSIMMYLMCYFQVLPHQHVKKEKVSSQLQIASTDISQEPLSVTKQPLSVTKQTTVSRKTVVTSTVAKQQGVADLTRYQADLETVLTWLLQAEDTLRAQQPISDDVDKVKEQFHAHEEFMMELTAHQGNVGAVLQEGNYHIVEGRITEEEENEIREQMGLLNSRWEHLRVDSMQRQSSLHEKLMKLQQRQLDELDDWLTCMEQKIKQQNTISSNLEDIKKQVQRHKDLQEELVQVQVQVNSLTHMVVVVDENSPEN</sequence>
<dbReference type="SUPFAM" id="SSF46966">
    <property type="entry name" value="Spectrin repeat"/>
    <property type="match status" value="2"/>
</dbReference>
<dbReference type="GeneID" id="102809493"/>
<keyword evidence="4" id="KW-1185">Reference proteome</keyword>
<feature type="domain" description="Calponin-homology (CH)" evidence="3">
    <location>
        <begin position="7"/>
        <end position="112"/>
    </location>
</feature>
<keyword evidence="1" id="KW-0677">Repeat</keyword>
<dbReference type="InterPro" id="IPR002017">
    <property type="entry name" value="Spectrin_repeat"/>
</dbReference>
<evidence type="ECO:0000256" key="2">
    <source>
        <dbReference type="SAM" id="Coils"/>
    </source>
</evidence>
<dbReference type="PROSITE" id="PS50021">
    <property type="entry name" value="CH"/>
    <property type="match status" value="1"/>
</dbReference>
<protein>
    <submittedName>
        <fullName evidence="5">Utrophin-like</fullName>
    </submittedName>
</protein>
<dbReference type="InterPro" id="IPR018159">
    <property type="entry name" value="Spectrin/alpha-actinin"/>
</dbReference>
<dbReference type="SUPFAM" id="SSF47576">
    <property type="entry name" value="Calponin-homology domain, CH-domain"/>
    <property type="match status" value="1"/>
</dbReference>
<keyword evidence="2" id="KW-0175">Coiled coil</keyword>
<dbReference type="Pfam" id="PF00435">
    <property type="entry name" value="Spectrin"/>
    <property type="match status" value="2"/>
</dbReference>
<proteinExistence type="predicted"/>
<accession>A0ABM0MHJ1</accession>
<name>A0ABM0MHJ1_SACKO</name>
<dbReference type="Proteomes" id="UP000694865">
    <property type="component" value="Unplaced"/>
</dbReference>
<dbReference type="PANTHER" id="PTHR11915">
    <property type="entry name" value="SPECTRIN/FILAMIN RELATED CYTOSKELETAL PROTEIN"/>
    <property type="match status" value="1"/>
</dbReference>
<dbReference type="InterPro" id="IPR001715">
    <property type="entry name" value="CH_dom"/>
</dbReference>
<dbReference type="InterPro" id="IPR036872">
    <property type="entry name" value="CH_dom_sf"/>
</dbReference>
<gene>
    <name evidence="5" type="primary">LOC102809493</name>
</gene>
<feature type="coiled-coil region" evidence="2">
    <location>
        <begin position="311"/>
        <end position="341"/>
    </location>
</feature>
<feature type="non-terminal residue" evidence="5">
    <location>
        <position position="352"/>
    </location>
</feature>
<dbReference type="SMART" id="SM00150">
    <property type="entry name" value="SPEC"/>
    <property type="match status" value="1"/>
</dbReference>
<dbReference type="Pfam" id="PF00307">
    <property type="entry name" value="CH"/>
    <property type="match status" value="1"/>
</dbReference>
<dbReference type="RefSeq" id="XP_006819482.1">
    <property type="nucleotide sequence ID" value="XM_006819419.1"/>
</dbReference>